<dbReference type="PANTHER" id="PTHR37816">
    <property type="entry name" value="YALI0E33011P"/>
    <property type="match status" value="1"/>
</dbReference>
<gene>
    <name evidence="1" type="ORF">ATO3_08905</name>
</gene>
<dbReference type="InterPro" id="IPR052922">
    <property type="entry name" value="Cytidylate_Kinase-2"/>
</dbReference>
<dbReference type="OrthoDB" id="7210594at2"/>
<organism evidence="1 2">
    <name type="scientific">Marinibacterium profundimaris</name>
    <dbReference type="NCBI Taxonomy" id="1679460"/>
    <lineage>
        <taxon>Bacteria</taxon>
        <taxon>Pseudomonadati</taxon>
        <taxon>Pseudomonadota</taxon>
        <taxon>Alphaproteobacteria</taxon>
        <taxon>Rhodobacterales</taxon>
        <taxon>Paracoccaceae</taxon>
        <taxon>Marinibacterium</taxon>
    </lineage>
</organism>
<accession>A0A225NSY9</accession>
<proteinExistence type="predicted"/>
<keyword evidence="2" id="KW-1185">Reference proteome</keyword>
<dbReference type="SUPFAM" id="SSF52540">
    <property type="entry name" value="P-loop containing nucleoside triphosphate hydrolases"/>
    <property type="match status" value="1"/>
</dbReference>
<dbReference type="Proteomes" id="UP000215377">
    <property type="component" value="Unassembled WGS sequence"/>
</dbReference>
<name>A0A225NSY9_9RHOB</name>
<protein>
    <recommendedName>
        <fullName evidence="3">DNA topology modulation protein FlaR</fullName>
    </recommendedName>
</protein>
<dbReference type="RefSeq" id="WP_088649510.1">
    <property type="nucleotide sequence ID" value="NZ_AQQR01000003.1"/>
</dbReference>
<dbReference type="EMBL" id="AQQR01000003">
    <property type="protein sequence ID" value="OWU74730.1"/>
    <property type="molecule type" value="Genomic_DNA"/>
</dbReference>
<reference evidence="1 2" key="1">
    <citation type="submission" date="2013-04" db="EMBL/GenBank/DDBJ databases">
        <title>Oceanicola sp. 22II1-22F33 Genome Sequencing.</title>
        <authorList>
            <person name="Lai Q."/>
            <person name="Li G."/>
            <person name="Shao Z."/>
        </authorList>
    </citation>
    <scope>NUCLEOTIDE SEQUENCE [LARGE SCALE GENOMIC DNA]</scope>
    <source>
        <strain evidence="1 2">22II1-22F33</strain>
    </source>
</reference>
<evidence type="ECO:0008006" key="3">
    <source>
        <dbReference type="Google" id="ProtNLM"/>
    </source>
</evidence>
<dbReference type="InterPro" id="IPR027417">
    <property type="entry name" value="P-loop_NTPase"/>
</dbReference>
<comment type="caution">
    <text evidence="1">The sequence shown here is derived from an EMBL/GenBank/DDBJ whole genome shotgun (WGS) entry which is preliminary data.</text>
</comment>
<evidence type="ECO:0000313" key="1">
    <source>
        <dbReference type="EMBL" id="OWU74730.1"/>
    </source>
</evidence>
<dbReference type="Gene3D" id="3.40.50.300">
    <property type="entry name" value="P-loop containing nucleotide triphosphate hydrolases"/>
    <property type="match status" value="1"/>
</dbReference>
<dbReference type="PANTHER" id="PTHR37816:SF3">
    <property type="entry name" value="MODULATES DNA TOPOLOGY"/>
    <property type="match status" value="1"/>
</dbReference>
<evidence type="ECO:0000313" key="2">
    <source>
        <dbReference type="Proteomes" id="UP000215377"/>
    </source>
</evidence>
<sequence length="168" mass="19462">MQRIMIIGAPGSGKSTLARAMGDRLGLPVYFMDHIHWTPGWVERDPAEKTAMVREIIAKDAWVFEGGHSTTYADRLARADLLIWLDLPTGLRVFRVIRRCWRDSGRVRADMQADCPEQLSMLPEFLRFIWTTRHSSRARMRALHEGARLPKKHFRSTREINAYLETLT</sequence>
<dbReference type="AlphaFoldDB" id="A0A225NSY9"/>